<dbReference type="NCBIfam" id="TIGR00115">
    <property type="entry name" value="tig"/>
    <property type="match status" value="1"/>
</dbReference>
<evidence type="ECO:0000256" key="11">
    <source>
        <dbReference type="HAMAP-Rule" id="MF_00303"/>
    </source>
</evidence>
<dbReference type="PANTHER" id="PTHR30560:SF3">
    <property type="entry name" value="TRIGGER FACTOR-LIKE PROTEIN TIG, CHLOROPLASTIC"/>
    <property type="match status" value="1"/>
</dbReference>
<comment type="subcellular location">
    <subcellularLocation>
        <location evidence="11">Cytoplasm</location>
    </subcellularLocation>
    <text evidence="11">About half TF is bound to the ribosome near the polypeptide exit tunnel while the other half is free in the cytoplasm.</text>
</comment>
<organism evidence="15 16">
    <name type="scientific">Nocardioides yefusunii</name>
    <dbReference type="NCBI Taxonomy" id="2500546"/>
    <lineage>
        <taxon>Bacteria</taxon>
        <taxon>Bacillati</taxon>
        <taxon>Actinomycetota</taxon>
        <taxon>Actinomycetes</taxon>
        <taxon>Propionibacteriales</taxon>
        <taxon>Nocardioidaceae</taxon>
        <taxon>Nocardioides</taxon>
    </lineage>
</organism>
<evidence type="ECO:0000259" key="12">
    <source>
        <dbReference type="Pfam" id="PF00254"/>
    </source>
</evidence>
<dbReference type="PIRSF" id="PIRSF003095">
    <property type="entry name" value="Trigger_factor"/>
    <property type="match status" value="1"/>
</dbReference>
<evidence type="ECO:0000256" key="6">
    <source>
        <dbReference type="ARBA" id="ARBA00023110"/>
    </source>
</evidence>
<comment type="caution">
    <text evidence="15">The sequence shown here is derived from an EMBL/GenBank/DDBJ whole genome shotgun (WGS) entry which is preliminary data.</text>
</comment>
<evidence type="ECO:0000313" key="15">
    <source>
        <dbReference type="EMBL" id="MFC6153537.1"/>
    </source>
</evidence>
<keyword evidence="11" id="KW-0963">Cytoplasm</keyword>
<sequence length="457" mass="50130">MKSAVENLNPTRVKLTVEVPFEELKPSLDAAYKKIAQQINVPGFRRGKVPAAVIDRQVGRGVVLNEAINEAIGPKYMEAMQAEGLEPLAQPEIEVTKIEDNELLEFVAEVDVKPQFDLPNYDGVEAKVEDIEITDADVEDQIQALRERFGTLVDVERAAADGDFVTIDLTAAKGGETVEGGEVSGMSYKVGRGGMLEGLDENLAGMKADDEKTFASQLVGGDLVGEDVDVTVKVTAVQEQQLPEFDDEFAQLASEFDTVAELTEDVRERLARSKRLEQAAAARDAVLEALLEQVSVALPETLVTDELNSRRANVEQQLLFAGLTMEKYLEDEGQTQEEFEADLDRRVRDAITAQFILDAVAKKEELGVDQNDLSQHMIMRAQQSGQDPQEFANHMFEHNHIPELVQEILRGKALAQIVETASVKDASGNVVDLKNLRPDGTIAEPAADEAAEETEEA</sequence>
<dbReference type="InterPro" id="IPR008880">
    <property type="entry name" value="Trigger_fac_C"/>
</dbReference>
<dbReference type="Gene3D" id="3.30.70.1050">
    <property type="entry name" value="Trigger factor ribosome-binding domain"/>
    <property type="match status" value="1"/>
</dbReference>
<evidence type="ECO:0000256" key="10">
    <source>
        <dbReference type="ARBA" id="ARBA00029986"/>
    </source>
</evidence>
<dbReference type="InterPro" id="IPR046357">
    <property type="entry name" value="PPIase_dom_sf"/>
</dbReference>
<gene>
    <name evidence="11 15" type="primary">tig</name>
    <name evidence="15" type="ORF">ACFPWU_07640</name>
</gene>
<dbReference type="Pfam" id="PF05697">
    <property type="entry name" value="Trigger_N"/>
    <property type="match status" value="1"/>
</dbReference>
<keyword evidence="9 11" id="KW-0131">Cell cycle</keyword>
<dbReference type="InterPro" id="IPR005215">
    <property type="entry name" value="Trig_fac"/>
</dbReference>
<dbReference type="InterPro" id="IPR027304">
    <property type="entry name" value="Trigger_fact/SurA_dom_sf"/>
</dbReference>
<comment type="function">
    <text evidence="11">Involved in protein export. Acts as a chaperone by maintaining the newly synthesized protein in an open conformation. Functions as a peptidyl-prolyl cis-trans isomerase.</text>
</comment>
<protein>
    <recommendedName>
        <fullName evidence="4 11">Trigger factor</fullName>
        <shortName evidence="11">TF</shortName>
        <ecNumber evidence="3 11">5.2.1.8</ecNumber>
    </recommendedName>
    <alternativeName>
        <fullName evidence="10 11">PPIase</fullName>
    </alternativeName>
</protein>
<keyword evidence="6 11" id="KW-0697">Rotamase</keyword>
<evidence type="ECO:0000259" key="14">
    <source>
        <dbReference type="Pfam" id="PF05698"/>
    </source>
</evidence>
<proteinExistence type="inferred from homology"/>
<comment type="catalytic activity">
    <reaction evidence="1 11">
        <text>[protein]-peptidylproline (omega=180) = [protein]-peptidylproline (omega=0)</text>
        <dbReference type="Rhea" id="RHEA:16237"/>
        <dbReference type="Rhea" id="RHEA-COMP:10747"/>
        <dbReference type="Rhea" id="RHEA-COMP:10748"/>
        <dbReference type="ChEBI" id="CHEBI:83833"/>
        <dbReference type="ChEBI" id="CHEBI:83834"/>
        <dbReference type="EC" id="5.2.1.8"/>
    </reaction>
</comment>
<evidence type="ECO:0000256" key="2">
    <source>
        <dbReference type="ARBA" id="ARBA00005464"/>
    </source>
</evidence>
<evidence type="ECO:0000256" key="1">
    <source>
        <dbReference type="ARBA" id="ARBA00000971"/>
    </source>
</evidence>
<comment type="similarity">
    <text evidence="2 11">Belongs to the FKBP-type PPIase family. Tig subfamily.</text>
</comment>
<evidence type="ECO:0000256" key="3">
    <source>
        <dbReference type="ARBA" id="ARBA00013194"/>
    </source>
</evidence>
<evidence type="ECO:0000256" key="4">
    <source>
        <dbReference type="ARBA" id="ARBA00016902"/>
    </source>
</evidence>
<dbReference type="Gene3D" id="3.10.50.40">
    <property type="match status" value="1"/>
</dbReference>
<keyword evidence="5 11" id="KW-0132">Cell division</keyword>
<dbReference type="EMBL" id="JBHSQI010000003">
    <property type="protein sequence ID" value="MFC6153537.1"/>
    <property type="molecule type" value="Genomic_DNA"/>
</dbReference>
<comment type="domain">
    <text evidence="11">Consists of 3 domains; the N-terminus binds the ribosome, the middle domain has PPIase activity, while the C-terminus has intrinsic chaperone activity on its own.</text>
</comment>
<dbReference type="HAMAP" id="MF_00303">
    <property type="entry name" value="Trigger_factor_Tig"/>
    <property type="match status" value="1"/>
</dbReference>
<evidence type="ECO:0000256" key="7">
    <source>
        <dbReference type="ARBA" id="ARBA00023186"/>
    </source>
</evidence>
<name>A0ABW1QX56_9ACTN</name>
<feature type="domain" description="Trigger factor ribosome-binding bacterial" evidence="13">
    <location>
        <begin position="1"/>
        <end position="145"/>
    </location>
</feature>
<evidence type="ECO:0000256" key="5">
    <source>
        <dbReference type="ARBA" id="ARBA00022618"/>
    </source>
</evidence>
<dbReference type="Proteomes" id="UP001596098">
    <property type="component" value="Unassembled WGS sequence"/>
</dbReference>
<keyword evidence="7 11" id="KW-0143">Chaperone</keyword>
<feature type="domain" description="Trigger factor C-terminal" evidence="14">
    <location>
        <begin position="258"/>
        <end position="419"/>
    </location>
</feature>
<dbReference type="SUPFAM" id="SSF102735">
    <property type="entry name" value="Trigger factor ribosome-binding domain"/>
    <property type="match status" value="1"/>
</dbReference>
<dbReference type="InterPro" id="IPR037041">
    <property type="entry name" value="Trigger_fac_C_sf"/>
</dbReference>
<reference evidence="16" key="1">
    <citation type="journal article" date="2019" name="Int. J. Syst. Evol. Microbiol.">
        <title>The Global Catalogue of Microorganisms (GCM) 10K type strain sequencing project: providing services to taxonomists for standard genome sequencing and annotation.</title>
        <authorList>
            <consortium name="The Broad Institute Genomics Platform"/>
            <consortium name="The Broad Institute Genome Sequencing Center for Infectious Disease"/>
            <person name="Wu L."/>
            <person name="Ma J."/>
        </authorList>
    </citation>
    <scope>NUCLEOTIDE SEQUENCE [LARGE SCALE GENOMIC DNA]</scope>
    <source>
        <strain evidence="16">DFY28</strain>
    </source>
</reference>
<feature type="domain" description="PPIase FKBP-type" evidence="12">
    <location>
        <begin position="157"/>
        <end position="214"/>
    </location>
</feature>
<evidence type="ECO:0000256" key="8">
    <source>
        <dbReference type="ARBA" id="ARBA00023235"/>
    </source>
</evidence>
<dbReference type="PANTHER" id="PTHR30560">
    <property type="entry name" value="TRIGGER FACTOR CHAPERONE AND PEPTIDYL-PROLYL CIS/TRANS ISOMERASE"/>
    <property type="match status" value="1"/>
</dbReference>
<dbReference type="RefSeq" id="WP_128221347.1">
    <property type="nucleotide sequence ID" value="NZ_CP034929.1"/>
</dbReference>
<keyword evidence="8 11" id="KW-0413">Isomerase</keyword>
<dbReference type="InterPro" id="IPR001179">
    <property type="entry name" value="PPIase_FKBP_dom"/>
</dbReference>
<dbReference type="InterPro" id="IPR008881">
    <property type="entry name" value="Trigger_fac_ribosome-bd_bac"/>
</dbReference>
<dbReference type="SUPFAM" id="SSF54534">
    <property type="entry name" value="FKBP-like"/>
    <property type="match status" value="1"/>
</dbReference>
<evidence type="ECO:0000313" key="16">
    <source>
        <dbReference type="Proteomes" id="UP001596098"/>
    </source>
</evidence>
<dbReference type="Pfam" id="PF05698">
    <property type="entry name" value="Trigger_C"/>
    <property type="match status" value="1"/>
</dbReference>
<keyword evidence="16" id="KW-1185">Reference proteome</keyword>
<dbReference type="InterPro" id="IPR036611">
    <property type="entry name" value="Trigger_fac_ribosome-bd_sf"/>
</dbReference>
<accession>A0ABW1QX56</accession>
<dbReference type="Gene3D" id="1.10.3120.10">
    <property type="entry name" value="Trigger factor, C-terminal domain"/>
    <property type="match status" value="1"/>
</dbReference>
<evidence type="ECO:0000256" key="9">
    <source>
        <dbReference type="ARBA" id="ARBA00023306"/>
    </source>
</evidence>
<dbReference type="Pfam" id="PF00254">
    <property type="entry name" value="FKBP_C"/>
    <property type="match status" value="1"/>
</dbReference>
<dbReference type="EC" id="5.2.1.8" evidence="3 11"/>
<dbReference type="GO" id="GO:0003755">
    <property type="term" value="F:peptidyl-prolyl cis-trans isomerase activity"/>
    <property type="evidence" value="ECO:0007669"/>
    <property type="project" value="UniProtKB-EC"/>
</dbReference>
<evidence type="ECO:0000259" key="13">
    <source>
        <dbReference type="Pfam" id="PF05697"/>
    </source>
</evidence>
<dbReference type="SUPFAM" id="SSF109998">
    <property type="entry name" value="Triger factor/SurA peptide-binding domain-like"/>
    <property type="match status" value="1"/>
</dbReference>